<protein>
    <recommendedName>
        <fullName evidence="8">Transcription termination factor 3, mitochondrial</fullName>
    </recommendedName>
    <alternativeName>
        <fullName evidence="9">Mitochondrial transcription termination factor 3</fullName>
    </alternativeName>
    <alternativeName>
        <fullName evidence="10">mTERF domain-containing protein 1, mitochondrial</fullName>
    </alternativeName>
</protein>
<dbReference type="FunFam" id="1.25.70.10:FF:000002">
    <property type="entry name" value="transcription termination factor 3, mitochondrial"/>
    <property type="match status" value="1"/>
</dbReference>
<evidence type="ECO:0000256" key="10">
    <source>
        <dbReference type="ARBA" id="ARBA00081775"/>
    </source>
</evidence>
<reference evidence="12" key="2">
    <citation type="submission" date="2025-08" db="UniProtKB">
        <authorList>
            <consortium name="Ensembl"/>
        </authorList>
    </citation>
    <scope>IDENTIFICATION</scope>
    <source>
        <strain evidence="12">Boxer</strain>
    </source>
</reference>
<evidence type="ECO:0000256" key="8">
    <source>
        <dbReference type="ARBA" id="ARBA00071275"/>
    </source>
</evidence>
<feature type="compositionally biased region" description="Low complexity" evidence="11">
    <location>
        <begin position="102"/>
        <end position="135"/>
    </location>
</feature>
<dbReference type="FunCoup" id="A0A8I3P8U0">
    <property type="interactions" value="446"/>
</dbReference>
<gene>
    <name evidence="12" type="primary">MTERF3</name>
</gene>
<reference evidence="12" key="1">
    <citation type="submission" date="2020-03" db="EMBL/GenBank/DDBJ databases">
        <title>Long-read based genome assembly of a Labrador retriever dog.</title>
        <authorList>
            <person name="Eory L."/>
            <person name="Zhang W."/>
            <person name="Schoenebeck J."/>
        </authorList>
    </citation>
    <scope>NUCLEOTIDE SEQUENCE [LARGE SCALE GENOMIC DNA]</scope>
    <source>
        <strain evidence="12">Labrador retriever</strain>
    </source>
</reference>
<dbReference type="Pfam" id="PF02536">
    <property type="entry name" value="mTERF"/>
    <property type="match status" value="1"/>
</dbReference>
<keyword evidence="5" id="KW-0496">Mitochondrion</keyword>
<evidence type="ECO:0000256" key="11">
    <source>
        <dbReference type="SAM" id="MobiDB-lite"/>
    </source>
</evidence>
<evidence type="ECO:0000313" key="12">
    <source>
        <dbReference type="Ensembl" id="ENSCAFP00845023281.1"/>
    </source>
</evidence>
<dbReference type="InterPro" id="IPR038538">
    <property type="entry name" value="MTERF_sf"/>
</dbReference>
<evidence type="ECO:0000313" key="13">
    <source>
        <dbReference type="Proteomes" id="UP000805418"/>
    </source>
</evidence>
<comment type="function">
    <text evidence="7">Binds promoter DNA and regulates initiation of transcription. Required for normal mitochondrial transcription and translation, and for normal assembly of mitochondrial respiratory complexes. Required for normal mitochondrial function. Maintains 16S rRNA levels and functions in mitochondrial ribosome assembly by regulating the biogenesis of the 39S ribosomal subunit.</text>
</comment>
<reference evidence="12" key="3">
    <citation type="submission" date="2025-09" db="UniProtKB">
        <authorList>
            <consortium name="Ensembl"/>
        </authorList>
    </citation>
    <scope>IDENTIFICATION</scope>
    <source>
        <strain evidence="12">Boxer</strain>
    </source>
</reference>
<dbReference type="GO" id="GO:0045892">
    <property type="term" value="P:negative regulation of DNA-templated transcription"/>
    <property type="evidence" value="ECO:0000318"/>
    <property type="project" value="GO_Central"/>
</dbReference>
<keyword evidence="6" id="KW-0804">Transcription</keyword>
<dbReference type="Gene3D" id="1.25.70.10">
    <property type="entry name" value="Transcription termination factor 3, mitochondrial"/>
    <property type="match status" value="1"/>
</dbReference>
<dbReference type="GO" id="GO:0061668">
    <property type="term" value="P:mitochondrial ribosome assembly"/>
    <property type="evidence" value="ECO:0000318"/>
    <property type="project" value="GO_Central"/>
</dbReference>
<comment type="subcellular location">
    <subcellularLocation>
        <location evidence="1">Mitochondrion</location>
    </subcellularLocation>
</comment>
<dbReference type="AlphaFoldDB" id="A0A8I3P8U0"/>
<dbReference type="PANTHER" id="PTHR13068">
    <property type="entry name" value="CGI-12 PROTEIN-RELATED"/>
    <property type="match status" value="1"/>
</dbReference>
<organism evidence="12 13">
    <name type="scientific">Canis lupus familiaris</name>
    <name type="common">Dog</name>
    <name type="synonym">Canis familiaris</name>
    <dbReference type="NCBI Taxonomy" id="9615"/>
    <lineage>
        <taxon>Eukaryota</taxon>
        <taxon>Metazoa</taxon>
        <taxon>Chordata</taxon>
        <taxon>Craniata</taxon>
        <taxon>Vertebrata</taxon>
        <taxon>Euteleostomi</taxon>
        <taxon>Mammalia</taxon>
        <taxon>Eutheria</taxon>
        <taxon>Laurasiatheria</taxon>
        <taxon>Carnivora</taxon>
        <taxon>Caniformia</taxon>
        <taxon>Canidae</taxon>
        <taxon>Canis</taxon>
    </lineage>
</organism>
<keyword evidence="13" id="KW-1185">Reference proteome</keyword>
<sequence>MHLVVHVVFAQGPAPHARRHGAPPRPAAALAALAAAPGPGGRDPGAGGRTAGGRRGRDWRRAGAGGREGRAREGGVGAPPTRPRAGGAAGRAPAAAPPAASPAPRRGRPNAGAGRRGAASGAGAAAGAGRLLPPRAARPPPRGLADGLAHPGRSARGRGLGGAGPRRGGASGGGASGAGPGTLARPGAGPPQVGRARWGRGPPGGSGPSRFLSSDRRGGACSGAAEGGGGGLPAEVPRRRAAGGGRRAAGAGACGGLRGPAGSRAGEATTVLPAPAAPRQPPPGPAPPRPAPPASPRPRGRGLDRRSGVLPGRGAICSQRTLPPATLRKMALSARQIPRWFNSVKLSSFVTAMQLGKRFPRAGKTLLHGVSAQPQMSSGNCFLQWGFKAYRTSSLRNSSQPANPSRQEIGSAQSTLLPSVNEQTPKTQKIPSLDSELPLEALDDLPSLAPLQPVSEEEAIQIIADPPLPPDTFTLRDYVDHSETLQKLVHLGVDLSKIEKHPEAANLLLRLDFEKDIKQILMFLKDLGIEDNQLGPYLTKNYAIFSEDLENLKTRVAYLQSKNFSKAQIAQMVRNAPFLLSFSVERLDNRLGFFQKELELSVKKTRDLVVRLPRLLTGSLEPVKENMKVYRLELGFKHNEIQHMITRVPKMLTANKRKLTETFDYVHNVMNIPHHLIVRFPQVFNTRLFKVKERHLFLTYLGRAQYDPTKPNYISLDKFVSVPDEIFCEEIAKASVQDFEKFLKTL</sequence>
<feature type="compositionally biased region" description="Gly residues" evidence="11">
    <location>
        <begin position="38"/>
        <end position="51"/>
    </location>
</feature>
<evidence type="ECO:0000256" key="2">
    <source>
        <dbReference type="ARBA" id="ARBA00007692"/>
    </source>
</evidence>
<feature type="region of interest" description="Disordered" evidence="11">
    <location>
        <begin position="13"/>
        <end position="315"/>
    </location>
</feature>
<dbReference type="SMART" id="SM00733">
    <property type="entry name" value="Mterf"/>
    <property type="match status" value="6"/>
</dbReference>
<evidence type="ECO:0000256" key="5">
    <source>
        <dbReference type="ARBA" id="ARBA00023128"/>
    </source>
</evidence>
<name>A0A8I3P8U0_CANLF</name>
<feature type="compositionally biased region" description="Basic and acidic residues" evidence="11">
    <location>
        <begin position="55"/>
        <end position="73"/>
    </location>
</feature>
<keyword evidence="3" id="KW-0809">Transit peptide</keyword>
<dbReference type="GO" id="GO:0005739">
    <property type="term" value="C:mitochondrion"/>
    <property type="evidence" value="ECO:0000318"/>
    <property type="project" value="GO_Central"/>
</dbReference>
<keyword evidence="4" id="KW-0805">Transcription regulation</keyword>
<accession>A0A8I3P8U0</accession>
<evidence type="ECO:0000256" key="9">
    <source>
        <dbReference type="ARBA" id="ARBA00077580"/>
    </source>
</evidence>
<feature type="compositionally biased region" description="Gly residues" evidence="11">
    <location>
        <begin position="242"/>
        <end position="259"/>
    </location>
</feature>
<dbReference type="GO" id="GO:1903108">
    <property type="term" value="P:regulation of mitochondrial transcription"/>
    <property type="evidence" value="ECO:0000318"/>
    <property type="project" value="GO_Central"/>
</dbReference>
<dbReference type="GeneTree" id="ENSGT00390000005801"/>
<evidence type="ECO:0000256" key="1">
    <source>
        <dbReference type="ARBA" id="ARBA00004173"/>
    </source>
</evidence>
<evidence type="ECO:0000256" key="3">
    <source>
        <dbReference type="ARBA" id="ARBA00022946"/>
    </source>
</evidence>
<dbReference type="Reactome" id="R-CFA-5205685">
    <property type="pathway name" value="PINK1-PRKN Mediated Mitophagy"/>
</dbReference>
<evidence type="ECO:0000256" key="4">
    <source>
        <dbReference type="ARBA" id="ARBA00023015"/>
    </source>
</evidence>
<proteinExistence type="inferred from homology"/>
<dbReference type="PANTHER" id="PTHR13068:SF194">
    <property type="entry name" value="TRANSCRIPTION TERMINATION FACTOR 3, MITOCHONDRIAL"/>
    <property type="match status" value="1"/>
</dbReference>
<dbReference type="Proteomes" id="UP000805418">
    <property type="component" value="Chromosome 29"/>
</dbReference>
<feature type="compositionally biased region" description="Pro residues" evidence="11">
    <location>
        <begin position="275"/>
        <end position="296"/>
    </location>
</feature>
<comment type="similarity">
    <text evidence="2">Belongs to the mTERF family.</text>
</comment>
<dbReference type="InterPro" id="IPR003690">
    <property type="entry name" value="MTERF"/>
</dbReference>
<feature type="compositionally biased region" description="Low complexity" evidence="11">
    <location>
        <begin position="83"/>
        <end position="94"/>
    </location>
</feature>
<dbReference type="Ensembl" id="ENSCAFT00845029642.1">
    <property type="protein sequence ID" value="ENSCAFP00845023281.1"/>
    <property type="gene ID" value="ENSCAFG00845016723.1"/>
</dbReference>
<dbReference type="OrthoDB" id="637682at2759"/>
<dbReference type="GO" id="GO:0003676">
    <property type="term" value="F:nucleic acid binding"/>
    <property type="evidence" value="ECO:0007669"/>
    <property type="project" value="InterPro"/>
</dbReference>
<feature type="compositionally biased region" description="Low complexity" evidence="11">
    <location>
        <begin position="27"/>
        <end position="37"/>
    </location>
</feature>
<evidence type="ECO:0000256" key="6">
    <source>
        <dbReference type="ARBA" id="ARBA00023163"/>
    </source>
</evidence>
<feature type="compositionally biased region" description="Gly residues" evidence="11">
    <location>
        <begin position="158"/>
        <end position="180"/>
    </location>
</feature>
<evidence type="ECO:0000256" key="7">
    <source>
        <dbReference type="ARBA" id="ARBA00059336"/>
    </source>
</evidence>